<gene>
    <name evidence="2" type="ORF">ALT_9053</name>
</gene>
<organism evidence="2 3">
    <name type="scientific">Aspergillus lentulus</name>
    <dbReference type="NCBI Taxonomy" id="293939"/>
    <lineage>
        <taxon>Eukaryota</taxon>
        <taxon>Fungi</taxon>
        <taxon>Dikarya</taxon>
        <taxon>Ascomycota</taxon>
        <taxon>Pezizomycotina</taxon>
        <taxon>Eurotiomycetes</taxon>
        <taxon>Eurotiomycetidae</taxon>
        <taxon>Eurotiales</taxon>
        <taxon>Aspergillaceae</taxon>
        <taxon>Aspergillus</taxon>
        <taxon>Aspergillus subgen. Fumigati</taxon>
    </lineage>
</organism>
<accession>A0AAN4TEW5</accession>
<proteinExistence type="predicted"/>
<feature type="compositionally biased region" description="Low complexity" evidence="1">
    <location>
        <begin position="37"/>
        <end position="51"/>
    </location>
</feature>
<dbReference type="Proteomes" id="UP000051487">
    <property type="component" value="Unassembled WGS sequence"/>
</dbReference>
<feature type="region of interest" description="Disordered" evidence="1">
    <location>
        <begin position="31"/>
        <end position="52"/>
    </location>
</feature>
<dbReference type="EMBL" id="BCLY01000017">
    <property type="protein sequence ID" value="GAQ11732.1"/>
    <property type="molecule type" value="Genomic_DNA"/>
</dbReference>
<evidence type="ECO:0000256" key="1">
    <source>
        <dbReference type="SAM" id="MobiDB-lite"/>
    </source>
</evidence>
<comment type="caution">
    <text evidence="2">The sequence shown here is derived from an EMBL/GenBank/DDBJ whole genome shotgun (WGS) entry which is preliminary data.</text>
</comment>
<evidence type="ECO:0000313" key="3">
    <source>
        <dbReference type="Proteomes" id="UP000051487"/>
    </source>
</evidence>
<reference evidence="2 3" key="1">
    <citation type="submission" date="2015-11" db="EMBL/GenBank/DDBJ databases">
        <title>Aspergillus lentulus strain IFM 54703T.</title>
        <authorList>
            <person name="Kusuya Y."/>
            <person name="Sakai K."/>
            <person name="Kamei K."/>
            <person name="Takahashi H."/>
            <person name="Yaguchi T."/>
        </authorList>
    </citation>
    <scope>NUCLEOTIDE SEQUENCE [LARGE SCALE GENOMIC DNA]</scope>
    <source>
        <strain evidence="2 3">IFM 54703</strain>
    </source>
</reference>
<protein>
    <submittedName>
        <fullName evidence="2">Uncharacterized protein</fullName>
    </submittedName>
</protein>
<dbReference type="AlphaFoldDB" id="A0AAN4TEW5"/>
<sequence length="127" mass="13756">MWLAGVIRGDHANQPTDQPKSPFQIIIQGALSGHGHGNNNNNNSNNNNGYGNRDDDDFNLAVFYAESHANTSDTSLFSSALFFLTISVLAVHEEKPVQVDLNSFGSSMPPFDADELDSPLVSYGLSQ</sequence>
<name>A0AAN4TEW5_ASPLE</name>
<evidence type="ECO:0000313" key="2">
    <source>
        <dbReference type="EMBL" id="GAQ11732.1"/>
    </source>
</evidence>